<protein>
    <submittedName>
        <fullName evidence="11">Pro-kumamolisin, activation domain-containing protein</fullName>
    </submittedName>
</protein>
<feature type="binding site" evidence="8">
    <location>
        <position position="544"/>
    </location>
    <ligand>
        <name>Ca(2+)</name>
        <dbReference type="ChEBI" id="CHEBI:29108"/>
    </ligand>
</feature>
<dbReference type="SUPFAM" id="SSF54897">
    <property type="entry name" value="Protease propeptides/inhibitors"/>
    <property type="match status" value="1"/>
</dbReference>
<evidence type="ECO:0000313" key="12">
    <source>
        <dbReference type="Proteomes" id="UP001172102"/>
    </source>
</evidence>
<evidence type="ECO:0000256" key="2">
    <source>
        <dbReference type="ARBA" id="ARBA00022670"/>
    </source>
</evidence>
<reference evidence="11" key="1">
    <citation type="submission" date="2023-06" db="EMBL/GenBank/DDBJ databases">
        <title>Genome-scale phylogeny and comparative genomics of the fungal order Sordariales.</title>
        <authorList>
            <consortium name="Lawrence Berkeley National Laboratory"/>
            <person name="Hensen N."/>
            <person name="Bonometti L."/>
            <person name="Westerberg I."/>
            <person name="Brannstrom I.O."/>
            <person name="Guillou S."/>
            <person name="Cros-Aarteil S."/>
            <person name="Calhoun S."/>
            <person name="Haridas S."/>
            <person name="Kuo A."/>
            <person name="Mondo S."/>
            <person name="Pangilinan J."/>
            <person name="Riley R."/>
            <person name="Labutti K."/>
            <person name="Andreopoulos B."/>
            <person name="Lipzen A."/>
            <person name="Chen C."/>
            <person name="Yanf M."/>
            <person name="Daum C."/>
            <person name="Ng V."/>
            <person name="Clum A."/>
            <person name="Steindorff A."/>
            <person name="Ohm R."/>
            <person name="Martin F."/>
            <person name="Silar P."/>
            <person name="Natvig D."/>
            <person name="Lalanne C."/>
            <person name="Gautier V."/>
            <person name="Ament-Velasquez S.L."/>
            <person name="Kruys A."/>
            <person name="Hutchinson M.I."/>
            <person name="Powell A.J."/>
            <person name="Barry K."/>
            <person name="Miller A.N."/>
            <person name="Grigoriev I.V."/>
            <person name="Debuchy R."/>
            <person name="Gladieux P."/>
            <person name="Thoren M.H."/>
            <person name="Johannesson H."/>
        </authorList>
    </citation>
    <scope>NUCLEOTIDE SEQUENCE</scope>
    <source>
        <strain evidence="11">SMH4607-1</strain>
    </source>
</reference>
<accession>A0AA40B9P1</accession>
<dbReference type="SMART" id="SM00944">
    <property type="entry name" value="Pro-kuma_activ"/>
    <property type="match status" value="1"/>
</dbReference>
<dbReference type="InterPro" id="IPR036852">
    <property type="entry name" value="Peptidase_S8/S53_dom_sf"/>
</dbReference>
<keyword evidence="4" id="KW-0378">Hydrolase</keyword>
<dbReference type="Proteomes" id="UP001172102">
    <property type="component" value="Unassembled WGS sequence"/>
</dbReference>
<evidence type="ECO:0000256" key="7">
    <source>
        <dbReference type="ARBA" id="ARBA00023145"/>
    </source>
</evidence>
<dbReference type="Gene3D" id="3.40.50.200">
    <property type="entry name" value="Peptidase S8/S53 domain"/>
    <property type="match status" value="1"/>
</dbReference>
<evidence type="ECO:0000256" key="8">
    <source>
        <dbReference type="PROSITE-ProRule" id="PRU01032"/>
    </source>
</evidence>
<gene>
    <name evidence="11" type="ORF">B0H67DRAFT_561090</name>
</gene>
<dbReference type="InterPro" id="IPR015366">
    <property type="entry name" value="S53_propep"/>
</dbReference>
<keyword evidence="7" id="KW-0865">Zymogen</keyword>
<sequence>MVFSMAAWLCAVLSVATLVHGLGRAETPTKVVHEKRNTVTRVHDKWIKKGRAEASAPLTLRIGLKQRNLERAEEFMNAVSHPRSETYGKHWTPEEVAEAFAPSDEAVAETEQWLIDEGIATELVSKGSDRAWIRLHTTVGVVETLLDAVYDVYENEDGLQIIACGSYSVLAAIRGHIDLIVPTVQFDERESVWKPGVEKPNMKGLSSAKIKKLPPSGIPGVDSSESFCSDVMASACLQALYNMPMVKGGAGELTLENNSTDMPIFLDVVGDVFCDSGRGATGLFSHAGYPDQAALPGAPAGPPPCSLYRTTGVIVLPHRNSEDAFPASYQARQCSEYMKLGLMGVTVVSGSGDAGTAGLGGQCVGRDGTDTPGEYGRFTPVFPNTCPWITSVGGTALPQGGSVGDREIMAYEFQSGGGFSDMFRQPAYQANAVKKYYDDHDPGYDASQYNNSRRVRGYPDVALASQNYQAVIGGEKVAVSGTWVSSSILGEMILMINRERTKVGKGPVGFMNTVLYEHPELFVDVVKGGSRGCGFGFDAVDGWDPASGLGTTDYEMLKKVFMALP</sequence>
<evidence type="ECO:0000256" key="6">
    <source>
        <dbReference type="ARBA" id="ARBA00022837"/>
    </source>
</evidence>
<dbReference type="PANTHER" id="PTHR14218:SF19">
    <property type="entry name" value="SERINE PROTEASE AORO, PUTATIVE (AFU_ORTHOLOGUE AFUA_6G10250)-RELATED"/>
    <property type="match status" value="1"/>
</dbReference>
<keyword evidence="12" id="KW-1185">Reference proteome</keyword>
<dbReference type="AlphaFoldDB" id="A0AA40B9P1"/>
<feature type="domain" description="Peptidase S53" evidence="10">
    <location>
        <begin position="183"/>
        <end position="564"/>
    </location>
</feature>
<dbReference type="CDD" id="cd11377">
    <property type="entry name" value="Pro-peptidase_S53"/>
    <property type="match status" value="1"/>
</dbReference>
<evidence type="ECO:0000256" key="5">
    <source>
        <dbReference type="ARBA" id="ARBA00022825"/>
    </source>
</evidence>
<keyword evidence="2" id="KW-0645">Protease</keyword>
<dbReference type="InterPro" id="IPR030400">
    <property type="entry name" value="Sedolisin_dom"/>
</dbReference>
<dbReference type="CDD" id="cd04056">
    <property type="entry name" value="Peptidases_S53"/>
    <property type="match status" value="1"/>
</dbReference>
<comment type="cofactor">
    <cofactor evidence="8">
        <name>Ca(2+)</name>
        <dbReference type="ChEBI" id="CHEBI:29108"/>
    </cofactor>
    <text evidence="8">Binds 1 Ca(2+) ion per subunit.</text>
</comment>
<dbReference type="GO" id="GO:0005576">
    <property type="term" value="C:extracellular region"/>
    <property type="evidence" value="ECO:0007669"/>
    <property type="project" value="UniProtKB-SubCell"/>
</dbReference>
<dbReference type="GO" id="GO:0006508">
    <property type="term" value="P:proteolysis"/>
    <property type="evidence" value="ECO:0007669"/>
    <property type="project" value="UniProtKB-KW"/>
</dbReference>
<name>A0AA40B9P1_9PEZI</name>
<dbReference type="GO" id="GO:0046872">
    <property type="term" value="F:metal ion binding"/>
    <property type="evidence" value="ECO:0007669"/>
    <property type="project" value="UniProtKB-UniRule"/>
</dbReference>
<keyword evidence="9" id="KW-0732">Signal</keyword>
<keyword evidence="5" id="KW-0720">Serine protease</keyword>
<evidence type="ECO:0000313" key="11">
    <source>
        <dbReference type="EMBL" id="KAK0730212.1"/>
    </source>
</evidence>
<evidence type="ECO:0000256" key="9">
    <source>
        <dbReference type="SAM" id="SignalP"/>
    </source>
</evidence>
<evidence type="ECO:0000259" key="10">
    <source>
        <dbReference type="PROSITE" id="PS51695"/>
    </source>
</evidence>
<dbReference type="PANTHER" id="PTHR14218">
    <property type="entry name" value="PROTEASE S8 TRIPEPTIDYL PEPTIDASE I CLN2"/>
    <property type="match status" value="1"/>
</dbReference>
<keyword evidence="3 8" id="KW-0479">Metal-binding</keyword>
<proteinExistence type="predicted"/>
<feature type="signal peptide" evidence="9">
    <location>
        <begin position="1"/>
        <end position="21"/>
    </location>
</feature>
<feature type="binding site" evidence="8">
    <location>
        <position position="524"/>
    </location>
    <ligand>
        <name>Ca(2+)</name>
        <dbReference type="ChEBI" id="CHEBI:29108"/>
    </ligand>
</feature>
<evidence type="ECO:0000256" key="4">
    <source>
        <dbReference type="ARBA" id="ARBA00022801"/>
    </source>
</evidence>
<dbReference type="InterPro" id="IPR050819">
    <property type="entry name" value="Tripeptidyl-peptidase_I"/>
</dbReference>
<feature type="binding site" evidence="8">
    <location>
        <position position="542"/>
    </location>
    <ligand>
        <name>Ca(2+)</name>
        <dbReference type="ChEBI" id="CHEBI:29108"/>
    </ligand>
</feature>
<dbReference type="PROSITE" id="PS51695">
    <property type="entry name" value="SEDOLISIN"/>
    <property type="match status" value="1"/>
</dbReference>
<dbReference type="EMBL" id="JAUKUA010000001">
    <property type="protein sequence ID" value="KAK0730212.1"/>
    <property type="molecule type" value="Genomic_DNA"/>
</dbReference>
<comment type="caution">
    <text evidence="8">Lacks conserved residue(s) required for the propagation of feature annotation.</text>
</comment>
<comment type="subcellular location">
    <subcellularLocation>
        <location evidence="1">Secreted</location>
        <location evidence="1">Extracellular space</location>
    </subcellularLocation>
</comment>
<feature type="binding site" evidence="8">
    <location>
        <position position="525"/>
    </location>
    <ligand>
        <name>Ca(2+)</name>
        <dbReference type="ChEBI" id="CHEBI:29108"/>
    </ligand>
</feature>
<dbReference type="Pfam" id="PF09286">
    <property type="entry name" value="Pro-kuma_activ"/>
    <property type="match status" value="1"/>
</dbReference>
<dbReference type="SUPFAM" id="SSF52743">
    <property type="entry name" value="Subtilisin-like"/>
    <property type="match status" value="1"/>
</dbReference>
<dbReference type="GO" id="GO:0008240">
    <property type="term" value="F:tripeptidyl-peptidase activity"/>
    <property type="evidence" value="ECO:0007669"/>
    <property type="project" value="TreeGrafter"/>
</dbReference>
<evidence type="ECO:0000256" key="1">
    <source>
        <dbReference type="ARBA" id="ARBA00004239"/>
    </source>
</evidence>
<comment type="caution">
    <text evidence="11">The sequence shown here is derived from an EMBL/GenBank/DDBJ whole genome shotgun (WGS) entry which is preliminary data.</text>
</comment>
<evidence type="ECO:0000256" key="3">
    <source>
        <dbReference type="ARBA" id="ARBA00022723"/>
    </source>
</evidence>
<feature type="chain" id="PRO_5041422681" evidence="9">
    <location>
        <begin position="22"/>
        <end position="565"/>
    </location>
</feature>
<keyword evidence="6 8" id="KW-0106">Calcium</keyword>
<organism evidence="11 12">
    <name type="scientific">Lasiosphaeris hirsuta</name>
    <dbReference type="NCBI Taxonomy" id="260670"/>
    <lineage>
        <taxon>Eukaryota</taxon>
        <taxon>Fungi</taxon>
        <taxon>Dikarya</taxon>
        <taxon>Ascomycota</taxon>
        <taxon>Pezizomycotina</taxon>
        <taxon>Sordariomycetes</taxon>
        <taxon>Sordariomycetidae</taxon>
        <taxon>Sordariales</taxon>
        <taxon>Lasiosphaeriaceae</taxon>
        <taxon>Lasiosphaeris</taxon>
    </lineage>
</organism>
<dbReference type="GO" id="GO:0004252">
    <property type="term" value="F:serine-type endopeptidase activity"/>
    <property type="evidence" value="ECO:0007669"/>
    <property type="project" value="InterPro"/>
</dbReference>